<keyword evidence="1" id="KW-0472">Membrane</keyword>
<dbReference type="PANTHER" id="PTHR31587:SF3">
    <property type="entry name" value="EXPRESSED PROTEIN"/>
    <property type="match status" value="1"/>
</dbReference>
<dbReference type="InterPro" id="IPR046427">
    <property type="entry name" value="Legumain_prodom_sf"/>
</dbReference>
<dbReference type="AlphaFoldDB" id="A0A2U1PIE4"/>
<evidence type="ECO:0000313" key="2">
    <source>
        <dbReference type="EMBL" id="PWA85531.1"/>
    </source>
</evidence>
<evidence type="ECO:0000256" key="1">
    <source>
        <dbReference type="SAM" id="Phobius"/>
    </source>
</evidence>
<feature type="transmembrane region" description="Helical" evidence="1">
    <location>
        <begin position="86"/>
        <end position="107"/>
    </location>
</feature>
<dbReference type="Gene3D" id="1.10.132.130">
    <property type="match status" value="1"/>
</dbReference>
<name>A0A2U1PIE4_ARTAN</name>
<keyword evidence="3" id="KW-1185">Reference proteome</keyword>
<dbReference type="STRING" id="35608.A0A2U1PIE4"/>
<gene>
    <name evidence="2" type="ORF">CTI12_AA147730</name>
</gene>
<accession>A0A2U1PIE4</accession>
<keyword evidence="1" id="KW-0812">Transmembrane</keyword>
<organism evidence="2 3">
    <name type="scientific">Artemisia annua</name>
    <name type="common">Sweet wormwood</name>
    <dbReference type="NCBI Taxonomy" id="35608"/>
    <lineage>
        <taxon>Eukaryota</taxon>
        <taxon>Viridiplantae</taxon>
        <taxon>Streptophyta</taxon>
        <taxon>Embryophyta</taxon>
        <taxon>Tracheophyta</taxon>
        <taxon>Spermatophyta</taxon>
        <taxon>Magnoliopsida</taxon>
        <taxon>eudicotyledons</taxon>
        <taxon>Gunneridae</taxon>
        <taxon>Pentapetalae</taxon>
        <taxon>asterids</taxon>
        <taxon>campanulids</taxon>
        <taxon>Asterales</taxon>
        <taxon>Asteraceae</taxon>
        <taxon>Asteroideae</taxon>
        <taxon>Anthemideae</taxon>
        <taxon>Artemisiinae</taxon>
        <taxon>Artemisia</taxon>
    </lineage>
</organism>
<dbReference type="PANTHER" id="PTHR31587">
    <property type="entry name" value="TRANSMEMBRANE PROTEIN (DUF2215)"/>
    <property type="match status" value="1"/>
</dbReference>
<evidence type="ECO:0000313" key="3">
    <source>
        <dbReference type="Proteomes" id="UP000245207"/>
    </source>
</evidence>
<protein>
    <submittedName>
        <fullName evidence="2">Uncharacterized protein</fullName>
    </submittedName>
</protein>
<proteinExistence type="predicted"/>
<keyword evidence="1" id="KW-1133">Transmembrane helix</keyword>
<sequence length="306" mass="34378">MKIWFGWWCRDGGRRLVGDRGRQYQGIVFIDDLGQSEVERLASGTGCSASSLPFNYLGLPVGVNMKNEASWCPVIDKYVAMKSSRLGLVCFFFLVILLAKVSGAPQWELLEALANRNVTNLDPNMEAITGIDDDLYQMWLFNGGSSSSDIIDFLTQYVEKREYIKNKIDMVGSILFGPEKHCGFQSQPYIKYRRLFVNMCNHVGEDKASIKEAIIAACGNNKSYGGVCRDASMGLCQCDKDDWRPLSDNRLWSFVMSPYENKIVDVKFTSGIHGFVDISLDEGSQGWRYFFLTMGTALLFLAPSVC</sequence>
<dbReference type="EMBL" id="PKPP01001109">
    <property type="protein sequence ID" value="PWA85531.1"/>
    <property type="molecule type" value="Genomic_DNA"/>
</dbReference>
<dbReference type="Proteomes" id="UP000245207">
    <property type="component" value="Unassembled WGS sequence"/>
</dbReference>
<reference evidence="2 3" key="1">
    <citation type="journal article" date="2018" name="Mol. Plant">
        <title>The genome of Artemisia annua provides insight into the evolution of Asteraceae family and artemisinin biosynthesis.</title>
        <authorList>
            <person name="Shen Q."/>
            <person name="Zhang L."/>
            <person name="Liao Z."/>
            <person name="Wang S."/>
            <person name="Yan T."/>
            <person name="Shi P."/>
            <person name="Liu M."/>
            <person name="Fu X."/>
            <person name="Pan Q."/>
            <person name="Wang Y."/>
            <person name="Lv Z."/>
            <person name="Lu X."/>
            <person name="Zhang F."/>
            <person name="Jiang W."/>
            <person name="Ma Y."/>
            <person name="Chen M."/>
            <person name="Hao X."/>
            <person name="Li L."/>
            <person name="Tang Y."/>
            <person name="Lv G."/>
            <person name="Zhou Y."/>
            <person name="Sun X."/>
            <person name="Brodelius P.E."/>
            <person name="Rose J.K.C."/>
            <person name="Tang K."/>
        </authorList>
    </citation>
    <scope>NUCLEOTIDE SEQUENCE [LARGE SCALE GENOMIC DNA]</scope>
    <source>
        <strain evidence="3">cv. Huhao1</strain>
        <tissue evidence="2">Leaf</tissue>
    </source>
</reference>
<comment type="caution">
    <text evidence="2">The sequence shown here is derived from an EMBL/GenBank/DDBJ whole genome shotgun (WGS) entry which is preliminary data.</text>
</comment>